<protein>
    <recommendedName>
        <fullName evidence="5">Up-regulated during septation protein 1 domain-containing protein</fullName>
    </recommendedName>
</protein>
<dbReference type="SUPFAM" id="SSF57997">
    <property type="entry name" value="Tropomyosin"/>
    <property type="match status" value="1"/>
</dbReference>
<sequence length="708" mass="78973">MSHHPSLEGTQFFPFTPNHYSPKQHADTAGSFVRRRRHGSEGAAPSQMLPLSNLSNLSLCPLIQQAFSESETYTILSEKEFRERKSKIAGLSGRIDNLRAQLLYRKGLIESIAAGQRDVGEELNEWEQKYSKEVSELPNLERNLSTLKQDILKHTAAILRKGQIEISSPPIDELSIRDSPGDLSINAIKRNAAKSANLNLHTPDTELARGVTSTLPTQESSRNILKENEKLRSYMNSLLKILYSLNISLQATNVRFNAGVLNHHELAGVAASPNIEIVDLVQSQIEYLRGSLSTLQIEESGIREHIKAIDLQLRELITSADHTGMATSTTPEPDIRGLLILLDDSVQSFNLRLESLWQLMKQRPRNYDNGCQPGFKGEGFPNSDSHMSGVGVPVHDMSQDDMSQDDMSQDDMFENVSLSATSEVSIFEDNISEGDASEAVISNDSMHGDKITPLAEMASRHSHVVHKLGRKAKEDEDFTTYDEGLHPNDEKVRDEGMSETVPGHEVDNRTCSLDSLTNEVENILVQVFELEKQMRWHERRSKEKKKINEQVHAKLVETLEELYGTAGGLSLANARIEQLTSEITEYKQKIQGAQKNLTTLNPKIEPSTEEKKATDEAPRSVGKQPVPSEEAFRSKGNEVELLSRKIAELKTKATMAKASLCSGLPAGATYDEIYTEALELKNEVENLRPELERMAKSLGDVTKINIFD</sequence>
<name>A0A0D9NHX7_METAN</name>
<feature type="compositionally biased region" description="Basic and acidic residues" evidence="2">
    <location>
        <begin position="483"/>
        <end position="508"/>
    </location>
</feature>
<evidence type="ECO:0008006" key="5">
    <source>
        <dbReference type="Google" id="ProtNLM"/>
    </source>
</evidence>
<keyword evidence="4" id="KW-1185">Reference proteome</keyword>
<proteinExistence type="predicted"/>
<evidence type="ECO:0000256" key="1">
    <source>
        <dbReference type="SAM" id="Coils"/>
    </source>
</evidence>
<feature type="region of interest" description="Disordered" evidence="2">
    <location>
        <begin position="599"/>
        <end position="634"/>
    </location>
</feature>
<reference evidence="4" key="1">
    <citation type="journal article" date="2014" name="BMC Genomics">
        <title>The genome sequence of the biocontrol fungus Metarhizium anisopliae and comparative genomics of Metarhizium species.</title>
        <authorList>
            <person name="Pattemore J.A."/>
            <person name="Hane J.K."/>
            <person name="Williams A.H."/>
            <person name="Wilson B.A."/>
            <person name="Stodart B.J."/>
            <person name="Ash G.J."/>
        </authorList>
    </citation>
    <scope>NUCLEOTIDE SEQUENCE [LARGE SCALE GENOMIC DNA]</scope>
    <source>
        <strain evidence="4">BRIP 53293</strain>
    </source>
</reference>
<evidence type="ECO:0000313" key="3">
    <source>
        <dbReference type="EMBL" id="KJK73617.1"/>
    </source>
</evidence>
<evidence type="ECO:0000313" key="4">
    <source>
        <dbReference type="Proteomes" id="UP000054544"/>
    </source>
</evidence>
<dbReference type="AlphaFoldDB" id="A0A0D9NHX7"/>
<keyword evidence="1" id="KW-0175">Coiled coil</keyword>
<feature type="region of interest" description="Disordered" evidence="2">
    <location>
        <begin position="480"/>
        <end position="508"/>
    </location>
</feature>
<feature type="compositionally biased region" description="Basic and acidic residues" evidence="2">
    <location>
        <begin position="606"/>
        <end position="618"/>
    </location>
</feature>
<dbReference type="STRING" id="1291518.A0A0D9NHX7"/>
<dbReference type="OrthoDB" id="10317052at2759"/>
<accession>A0A0D9NHX7</accession>
<evidence type="ECO:0000256" key="2">
    <source>
        <dbReference type="SAM" id="MobiDB-lite"/>
    </source>
</evidence>
<feature type="region of interest" description="Disordered" evidence="2">
    <location>
        <begin position="1"/>
        <end position="48"/>
    </location>
</feature>
<feature type="coiled-coil region" evidence="1">
    <location>
        <begin position="569"/>
        <end position="596"/>
    </location>
</feature>
<dbReference type="Proteomes" id="UP000054544">
    <property type="component" value="Unassembled WGS sequence"/>
</dbReference>
<organism evidence="3 4">
    <name type="scientific">Metarhizium anisopliae BRIP 53293</name>
    <dbReference type="NCBI Taxonomy" id="1291518"/>
    <lineage>
        <taxon>Eukaryota</taxon>
        <taxon>Fungi</taxon>
        <taxon>Dikarya</taxon>
        <taxon>Ascomycota</taxon>
        <taxon>Pezizomycotina</taxon>
        <taxon>Sordariomycetes</taxon>
        <taxon>Hypocreomycetidae</taxon>
        <taxon>Hypocreales</taxon>
        <taxon>Clavicipitaceae</taxon>
        <taxon>Metarhizium</taxon>
    </lineage>
</organism>
<dbReference type="EMBL" id="KE384793">
    <property type="protein sequence ID" value="KJK73617.1"/>
    <property type="molecule type" value="Genomic_DNA"/>
</dbReference>
<gene>
    <name evidence="3" type="ORF">H634G_11126</name>
</gene>